<name>A0A653CPS6_CALMS</name>
<reference evidence="1 2" key="1">
    <citation type="submission" date="2019-01" db="EMBL/GenBank/DDBJ databases">
        <authorList>
            <person name="Sayadi A."/>
        </authorList>
    </citation>
    <scope>NUCLEOTIDE SEQUENCE [LARGE SCALE GENOMIC DNA]</scope>
</reference>
<evidence type="ECO:0000313" key="1">
    <source>
        <dbReference type="EMBL" id="VEN49266.1"/>
    </source>
</evidence>
<dbReference type="AlphaFoldDB" id="A0A653CPS6"/>
<gene>
    <name evidence="1" type="ORF">CALMAC_LOCUS10434</name>
</gene>
<dbReference type="Proteomes" id="UP000410492">
    <property type="component" value="Unassembled WGS sequence"/>
</dbReference>
<keyword evidence="2" id="KW-1185">Reference proteome</keyword>
<dbReference type="EMBL" id="CAACVG010008318">
    <property type="protein sequence ID" value="VEN49266.1"/>
    <property type="molecule type" value="Genomic_DNA"/>
</dbReference>
<evidence type="ECO:0000313" key="2">
    <source>
        <dbReference type="Proteomes" id="UP000410492"/>
    </source>
</evidence>
<proteinExistence type="predicted"/>
<organism evidence="1 2">
    <name type="scientific">Callosobruchus maculatus</name>
    <name type="common">Southern cowpea weevil</name>
    <name type="synonym">Pulse bruchid</name>
    <dbReference type="NCBI Taxonomy" id="64391"/>
    <lineage>
        <taxon>Eukaryota</taxon>
        <taxon>Metazoa</taxon>
        <taxon>Ecdysozoa</taxon>
        <taxon>Arthropoda</taxon>
        <taxon>Hexapoda</taxon>
        <taxon>Insecta</taxon>
        <taxon>Pterygota</taxon>
        <taxon>Neoptera</taxon>
        <taxon>Endopterygota</taxon>
        <taxon>Coleoptera</taxon>
        <taxon>Polyphaga</taxon>
        <taxon>Cucujiformia</taxon>
        <taxon>Chrysomeloidea</taxon>
        <taxon>Chrysomelidae</taxon>
        <taxon>Bruchinae</taxon>
        <taxon>Bruchini</taxon>
        <taxon>Callosobruchus</taxon>
    </lineage>
</organism>
<protein>
    <submittedName>
        <fullName evidence="1">Uncharacterized protein</fullName>
    </submittedName>
</protein>
<accession>A0A653CPS6</accession>
<sequence>MIEEGEHPDTFEFKPAEFEWAKKLEDIQEGIGIRIDILESKMESKERISRGDWKNKTKISRLDWENKKKISRGYWKNKKEVSRGD</sequence>